<dbReference type="InterPro" id="IPR007921">
    <property type="entry name" value="CHAP_dom"/>
</dbReference>
<dbReference type="GO" id="GO:0008234">
    <property type="term" value="F:cysteine-type peptidase activity"/>
    <property type="evidence" value="ECO:0007669"/>
    <property type="project" value="UniProtKB-KW"/>
</dbReference>
<keyword evidence="3" id="KW-0378">Hydrolase</keyword>
<dbReference type="Pfam" id="PF05257">
    <property type="entry name" value="CHAP"/>
    <property type="match status" value="1"/>
</dbReference>
<feature type="region of interest" description="Disordered" evidence="5">
    <location>
        <begin position="297"/>
        <end position="316"/>
    </location>
</feature>
<gene>
    <name evidence="8" type="ORF">FYJ45_26910</name>
</gene>
<comment type="similarity">
    <text evidence="1">Belongs to the peptidase C40 family.</text>
</comment>
<name>A0A6N7WQH2_9FIRM</name>
<evidence type="ECO:0000313" key="8">
    <source>
        <dbReference type="EMBL" id="MSS91718.1"/>
    </source>
</evidence>
<dbReference type="PROSITE" id="PS51935">
    <property type="entry name" value="NLPC_P60"/>
    <property type="match status" value="1"/>
</dbReference>
<protein>
    <submittedName>
        <fullName evidence="8">CHAP domain-containing protein</fullName>
    </submittedName>
</protein>
<evidence type="ECO:0000256" key="4">
    <source>
        <dbReference type="ARBA" id="ARBA00022807"/>
    </source>
</evidence>
<dbReference type="EMBL" id="VUMI01000075">
    <property type="protein sequence ID" value="MSS91718.1"/>
    <property type="molecule type" value="Genomic_DNA"/>
</dbReference>
<dbReference type="GO" id="GO:0006508">
    <property type="term" value="P:proteolysis"/>
    <property type="evidence" value="ECO:0007669"/>
    <property type="project" value="UniProtKB-KW"/>
</dbReference>
<keyword evidence="6" id="KW-0472">Membrane</keyword>
<proteinExistence type="inferred from homology"/>
<keyword evidence="9" id="KW-1185">Reference proteome</keyword>
<evidence type="ECO:0000256" key="3">
    <source>
        <dbReference type="ARBA" id="ARBA00022801"/>
    </source>
</evidence>
<sequence>MTREGAVEVNAATGKKKRISNRIRDADLVKKEAAPQQPEQAAQPLPGGAASAPLSDAAQLPHAPGAEREQDTATAERVFEHIDGTHTRKASKKAARKAQAEAEARTHTSRLQFTEEERATPELEKYIRKSDKAADRLDAAKAAIPKEKKLVKERTFDEATGKGKTRLRFEEQEKPIGKNKPHNNPLSRPTQEAGIFVHNKIHSVEKDNSGVEGAHKSEELAEKGAKYGARKVKEGYRSHKLKPYRAAAKAEKAAFKANVDFQYHKALHENPQIGGTPLSRFMQKQQIKRQYAKAARKSGAKTAQKAAENTRKAAKKTAEETKNAAAFVARHPAGVCIAVAALLLFIMISAGLSSCGSMFSGLMNGILGTSYTSEDSDLVATENNYAAKENGLQQRIDNIERDYPGYDEYRYDLDSIGHNPHELASYLTALLQTYTPQSAQAELNRVFGMQYTLTLTEEIEVRHRTETRTGTRTVTDPETGATSTETYEYEVEVAYNYYILNVKLTNKPISEIAEELLTPEQLEMYRVYLETSGNKPLLFGGGSPDTGASEDLSGVQLVNGTRPGNTAIVDLAKRQVGNVGGRPYWSWYGFNSRAEWCACFVSWCYGQSGLSEPRFAACQSQGVPWFQSRGQWGARGYENIAPGDAIFFDWDGDGSADHVGLVIGTDGSRVYTVEGNSGDACKIKSYDLNYSCIKGYGLMNWN</sequence>
<evidence type="ECO:0000259" key="7">
    <source>
        <dbReference type="PROSITE" id="PS51935"/>
    </source>
</evidence>
<keyword evidence="2" id="KW-0645">Protease</keyword>
<feature type="compositionally biased region" description="Basic residues" evidence="5">
    <location>
        <begin position="87"/>
        <end position="96"/>
    </location>
</feature>
<feature type="transmembrane region" description="Helical" evidence="6">
    <location>
        <begin position="332"/>
        <end position="353"/>
    </location>
</feature>
<evidence type="ECO:0000256" key="2">
    <source>
        <dbReference type="ARBA" id="ARBA00022670"/>
    </source>
</evidence>
<reference evidence="8 9" key="1">
    <citation type="submission" date="2019-08" db="EMBL/GenBank/DDBJ databases">
        <title>In-depth cultivation of the pig gut microbiome towards novel bacterial diversity and tailored functional studies.</title>
        <authorList>
            <person name="Wylensek D."/>
            <person name="Hitch T.C.A."/>
            <person name="Clavel T."/>
        </authorList>
    </citation>
    <scope>NUCLEOTIDE SEQUENCE [LARGE SCALE GENOMIC DNA]</scope>
    <source>
        <strain evidence="8 9">WCA-389-WT-23B</strain>
    </source>
</reference>
<evidence type="ECO:0000256" key="5">
    <source>
        <dbReference type="SAM" id="MobiDB-lite"/>
    </source>
</evidence>
<evidence type="ECO:0000256" key="1">
    <source>
        <dbReference type="ARBA" id="ARBA00007074"/>
    </source>
</evidence>
<keyword evidence="6" id="KW-0812">Transmembrane</keyword>
<feature type="domain" description="NlpC/P60" evidence="7">
    <location>
        <begin position="562"/>
        <end position="702"/>
    </location>
</feature>
<accession>A0A6N7WQH2</accession>
<feature type="region of interest" description="Disordered" evidence="5">
    <location>
        <begin position="1"/>
        <end position="127"/>
    </location>
</feature>
<evidence type="ECO:0000313" key="9">
    <source>
        <dbReference type="Proteomes" id="UP000436047"/>
    </source>
</evidence>
<feature type="compositionally biased region" description="Basic and acidic residues" evidence="5">
    <location>
        <begin position="113"/>
        <end position="127"/>
    </location>
</feature>
<dbReference type="NCBIfam" id="NF045974">
    <property type="entry name" value="conju_CD1108"/>
    <property type="match status" value="1"/>
</dbReference>
<dbReference type="InterPro" id="IPR000064">
    <property type="entry name" value="NLP_P60_dom"/>
</dbReference>
<keyword evidence="4" id="KW-0788">Thiol protease</keyword>
<feature type="compositionally biased region" description="Basic and acidic residues" evidence="5">
    <location>
        <begin position="77"/>
        <end position="86"/>
    </location>
</feature>
<feature type="compositionally biased region" description="Basic and acidic residues" evidence="5">
    <location>
        <begin position="22"/>
        <end position="33"/>
    </location>
</feature>
<dbReference type="InterPro" id="IPR038765">
    <property type="entry name" value="Papain-like_cys_pep_sf"/>
</dbReference>
<dbReference type="RefSeq" id="WP_154468101.1">
    <property type="nucleotide sequence ID" value="NZ_VUMI01000075.1"/>
</dbReference>
<dbReference type="Gene3D" id="3.90.1720.10">
    <property type="entry name" value="endopeptidase domain like (from Nostoc punctiforme)"/>
    <property type="match status" value="1"/>
</dbReference>
<feature type="compositionally biased region" description="Low complexity" evidence="5">
    <location>
        <begin position="34"/>
        <end position="55"/>
    </location>
</feature>
<dbReference type="GeneID" id="86056626"/>
<evidence type="ECO:0000256" key="6">
    <source>
        <dbReference type="SAM" id="Phobius"/>
    </source>
</evidence>
<keyword evidence="6" id="KW-1133">Transmembrane helix</keyword>
<dbReference type="SUPFAM" id="SSF54001">
    <property type="entry name" value="Cysteine proteinases"/>
    <property type="match status" value="1"/>
</dbReference>
<comment type="caution">
    <text evidence="8">The sequence shown here is derived from an EMBL/GenBank/DDBJ whole genome shotgun (WGS) entry which is preliminary data.</text>
</comment>
<dbReference type="AlphaFoldDB" id="A0A6N7WQH2"/>
<organism evidence="8 9">
    <name type="scientific">Eisenbergiella porci</name>
    <dbReference type="NCBI Taxonomy" id="2652274"/>
    <lineage>
        <taxon>Bacteria</taxon>
        <taxon>Bacillati</taxon>
        <taxon>Bacillota</taxon>
        <taxon>Clostridia</taxon>
        <taxon>Lachnospirales</taxon>
        <taxon>Lachnospiraceae</taxon>
        <taxon>Eisenbergiella</taxon>
    </lineage>
</organism>
<dbReference type="Proteomes" id="UP000436047">
    <property type="component" value="Unassembled WGS sequence"/>
</dbReference>